<gene>
    <name evidence="2" type="ORF">GCM10017668_20140</name>
</gene>
<feature type="transmembrane region" description="Helical" evidence="1">
    <location>
        <begin position="338"/>
        <end position="356"/>
    </location>
</feature>
<feature type="transmembrane region" description="Helical" evidence="1">
    <location>
        <begin position="314"/>
        <end position="332"/>
    </location>
</feature>
<feature type="transmembrane region" description="Helical" evidence="1">
    <location>
        <begin position="157"/>
        <end position="181"/>
    </location>
</feature>
<dbReference type="RefSeq" id="WP_190898375.1">
    <property type="nucleotide sequence ID" value="NZ_AP023439.1"/>
</dbReference>
<dbReference type="NCBIfam" id="NF010613">
    <property type="entry name" value="PRK14013.1-3"/>
    <property type="match status" value="1"/>
</dbReference>
<keyword evidence="1" id="KW-0812">Transmembrane</keyword>
<evidence type="ECO:0000256" key="1">
    <source>
        <dbReference type="SAM" id="Phobius"/>
    </source>
</evidence>
<feature type="transmembrane region" description="Helical" evidence="1">
    <location>
        <begin position="6"/>
        <end position="35"/>
    </location>
</feature>
<sequence length="381" mass="41165">MVLKTFGWSFAVTALGLVAAVLFGGWTALGIVAILSVLEISLSFDNAVVNAGILKKMNAFWQKIFLTIGILIAVFGMRLIFPVVIVAVSAQLGPIKAVELALNDKDRYQQLVTDAHPSIAAFGGMFLLMIFLDFIFEDRDIKWLGWLERPLAKLGKVDMLSVCIALIVLLIASMTVATHAHQHGGTHVDKAETVMLAGIAGLITYMIVGGLSGYFEDKLEEEEEREHEAEEEAERTGKPRSAVALAGKAAFFMFLYLEVLDASFSFDGVIGAFAITNDIVLMALGLGIGAMYVRSLTVYLVRQGTLDDYVYLEHGAHYAIGALAVLLLVTIQYQINEIITGLIGVVLIAASFWSSVRRNRAIAAAEGKAGSDEKTEVSSGV</sequence>
<dbReference type="Pfam" id="PF04332">
    <property type="entry name" value="DUF475"/>
    <property type="match status" value="1"/>
</dbReference>
<dbReference type="AlphaFoldDB" id="A0A7G1NBS4"/>
<dbReference type="PANTHER" id="PTHR30238:SF4">
    <property type="entry name" value="SLL1022 PROTEIN"/>
    <property type="match status" value="1"/>
</dbReference>
<dbReference type="EMBL" id="AP023439">
    <property type="protein sequence ID" value="BCL20171.1"/>
    <property type="molecule type" value="Genomic_DNA"/>
</dbReference>
<protein>
    <recommendedName>
        <fullName evidence="4">DUF475 domain-containing protein</fullName>
    </recommendedName>
</protein>
<evidence type="ECO:0000313" key="2">
    <source>
        <dbReference type="EMBL" id="BCL20171.1"/>
    </source>
</evidence>
<organism evidence="2 3">
    <name type="scientific">Streptomyces tuirus</name>
    <dbReference type="NCBI Taxonomy" id="68278"/>
    <lineage>
        <taxon>Bacteria</taxon>
        <taxon>Bacillati</taxon>
        <taxon>Actinomycetota</taxon>
        <taxon>Actinomycetes</taxon>
        <taxon>Kitasatosporales</taxon>
        <taxon>Streptomycetaceae</taxon>
        <taxon>Streptomyces</taxon>
    </lineage>
</organism>
<keyword evidence="1" id="KW-0472">Membrane</keyword>
<evidence type="ECO:0000313" key="3">
    <source>
        <dbReference type="Proteomes" id="UP000516373"/>
    </source>
</evidence>
<dbReference type="KEGG" id="stui:GCM10017668_20140"/>
<feature type="transmembrane region" description="Helical" evidence="1">
    <location>
        <begin position="241"/>
        <end position="257"/>
    </location>
</feature>
<feature type="transmembrane region" description="Helical" evidence="1">
    <location>
        <begin position="269"/>
        <end position="293"/>
    </location>
</feature>
<dbReference type="Proteomes" id="UP000516373">
    <property type="component" value="Chromosome"/>
</dbReference>
<dbReference type="PANTHER" id="PTHR30238">
    <property type="entry name" value="MEMBRANE BOUND PREDICTED REDOX MODULATOR"/>
    <property type="match status" value="1"/>
</dbReference>
<proteinExistence type="predicted"/>
<reference evidence="2 3" key="1">
    <citation type="journal article" date="2014" name="Int. J. Syst. Evol. Microbiol.">
        <title>Complete genome sequence of Corynebacterium casei LMG S-19264T (=DSM 44701T), isolated from a smear-ripened cheese.</title>
        <authorList>
            <consortium name="US DOE Joint Genome Institute (JGI-PGF)"/>
            <person name="Walter F."/>
            <person name="Albersmeier A."/>
            <person name="Kalinowski J."/>
            <person name="Ruckert C."/>
        </authorList>
    </citation>
    <scope>NUCLEOTIDE SEQUENCE [LARGE SCALE GENOMIC DNA]</scope>
    <source>
        <strain evidence="2 3">JCM 4255</strain>
    </source>
</reference>
<name>A0A7G1NBS4_9ACTN</name>
<accession>A0A7G1NBS4</accession>
<feature type="transmembrane region" description="Helical" evidence="1">
    <location>
        <begin position="115"/>
        <end position="136"/>
    </location>
</feature>
<dbReference type="NCBIfam" id="NF010619">
    <property type="entry name" value="PRK14013.2-5"/>
    <property type="match status" value="1"/>
</dbReference>
<dbReference type="InterPro" id="IPR007427">
    <property type="entry name" value="DUF475"/>
</dbReference>
<feature type="transmembrane region" description="Helical" evidence="1">
    <location>
        <begin position="193"/>
        <end position="215"/>
    </location>
</feature>
<keyword evidence="1" id="KW-1133">Transmembrane helix</keyword>
<evidence type="ECO:0008006" key="4">
    <source>
        <dbReference type="Google" id="ProtNLM"/>
    </source>
</evidence>
<feature type="transmembrane region" description="Helical" evidence="1">
    <location>
        <begin position="64"/>
        <end position="95"/>
    </location>
</feature>